<dbReference type="OrthoDB" id="9796789at2"/>
<dbReference type="GO" id="GO:0009288">
    <property type="term" value="C:bacterial-type flagellum"/>
    <property type="evidence" value="ECO:0007669"/>
    <property type="project" value="UniProtKB-SubCell"/>
</dbReference>
<protein>
    <recommendedName>
        <fullName evidence="3">Flagellin</fullName>
    </recommendedName>
</protein>
<organism evidence="6 7">
    <name type="scientific">Magnetococcus marinus (strain ATCC BAA-1437 / JCM 17883 / MC-1)</name>
    <dbReference type="NCBI Taxonomy" id="156889"/>
    <lineage>
        <taxon>Bacteria</taxon>
        <taxon>Pseudomonadati</taxon>
        <taxon>Pseudomonadota</taxon>
        <taxon>Magnetococcia</taxon>
        <taxon>Magnetococcales</taxon>
        <taxon>Magnetococcaceae</taxon>
        <taxon>Magnetococcus</taxon>
    </lineage>
</organism>
<dbReference type="InterPro" id="IPR001492">
    <property type="entry name" value="Flagellin"/>
</dbReference>
<evidence type="ECO:0000256" key="1">
    <source>
        <dbReference type="ARBA" id="ARBA00005709"/>
    </source>
</evidence>
<feature type="domain" description="Flagellin C-terminal" evidence="5">
    <location>
        <begin position="187"/>
        <end position="267"/>
    </location>
</feature>
<dbReference type="Pfam" id="PF00700">
    <property type="entry name" value="Flagellin_C"/>
    <property type="match status" value="1"/>
</dbReference>
<dbReference type="Gene3D" id="1.20.1330.10">
    <property type="entry name" value="f41 fragment of flagellin, N-terminal domain"/>
    <property type="match status" value="1"/>
</dbReference>
<keyword evidence="7" id="KW-1185">Reference proteome</keyword>
<evidence type="ECO:0000256" key="2">
    <source>
        <dbReference type="ARBA" id="ARBA00023143"/>
    </source>
</evidence>
<dbReference type="eggNOG" id="COG1344">
    <property type="taxonomic scope" value="Bacteria"/>
</dbReference>
<dbReference type="InterPro" id="IPR046358">
    <property type="entry name" value="Flagellin_C"/>
</dbReference>
<dbReference type="KEGG" id="mgm:Mmc1_3225"/>
<evidence type="ECO:0000256" key="3">
    <source>
        <dbReference type="RuleBase" id="RU362073"/>
    </source>
</evidence>
<dbReference type="SUPFAM" id="SSF64518">
    <property type="entry name" value="Phase 1 flagellin"/>
    <property type="match status" value="1"/>
</dbReference>
<dbReference type="InterPro" id="IPR001029">
    <property type="entry name" value="Flagellin_N"/>
</dbReference>
<dbReference type="Pfam" id="PF00669">
    <property type="entry name" value="Flagellin_N"/>
    <property type="match status" value="1"/>
</dbReference>
<keyword evidence="6" id="KW-0282">Flagellum</keyword>
<reference evidence="7" key="1">
    <citation type="journal article" date="2009" name="Appl. Environ. Microbiol.">
        <title>Complete genome sequence of the chemolithoautotrophic marine magnetotactic coccus strain MC-1.</title>
        <authorList>
            <person name="Schubbe S."/>
            <person name="Williams T.J."/>
            <person name="Xie G."/>
            <person name="Kiss H.E."/>
            <person name="Brettin T.S."/>
            <person name="Martinez D."/>
            <person name="Ross C.A."/>
            <person name="Schuler D."/>
            <person name="Cox B.L."/>
            <person name="Nealson K.H."/>
            <person name="Bazylinski D.A."/>
        </authorList>
    </citation>
    <scope>NUCLEOTIDE SEQUENCE [LARGE SCALE GENOMIC DNA]</scope>
    <source>
        <strain evidence="7">ATCC BAA-1437 / JCM 17883 / MC-1</strain>
    </source>
</reference>
<dbReference type="EMBL" id="CP000471">
    <property type="protein sequence ID" value="ABK45715.1"/>
    <property type="molecule type" value="Genomic_DNA"/>
</dbReference>
<evidence type="ECO:0000313" key="7">
    <source>
        <dbReference type="Proteomes" id="UP000002586"/>
    </source>
</evidence>
<proteinExistence type="inferred from homology"/>
<comment type="similarity">
    <text evidence="1 3">Belongs to the bacterial flagellin family.</text>
</comment>
<comment type="function">
    <text evidence="3">Flagellin is the subunit protein which polymerizes to form the filaments of bacterial flagella.</text>
</comment>
<dbReference type="PRINTS" id="PR00207">
    <property type="entry name" value="FLAGELLIN"/>
</dbReference>
<accession>A0LCM2</accession>
<comment type="subcellular location">
    <subcellularLocation>
        <location evidence="3">Secreted</location>
    </subcellularLocation>
    <subcellularLocation>
        <location evidence="3">Bacterial flagellum</location>
    </subcellularLocation>
</comment>
<evidence type="ECO:0000313" key="6">
    <source>
        <dbReference type="EMBL" id="ABK45715.1"/>
    </source>
</evidence>
<dbReference type="PANTHER" id="PTHR42792:SF2">
    <property type="entry name" value="FLAGELLIN"/>
    <property type="match status" value="1"/>
</dbReference>
<dbReference type="GO" id="GO:0005576">
    <property type="term" value="C:extracellular region"/>
    <property type="evidence" value="ECO:0007669"/>
    <property type="project" value="UniProtKB-SubCell"/>
</dbReference>
<dbReference type="PANTHER" id="PTHR42792">
    <property type="entry name" value="FLAGELLIN"/>
    <property type="match status" value="1"/>
</dbReference>
<dbReference type="HOGENOM" id="CLU_011142_2_1_5"/>
<keyword evidence="6" id="KW-0969">Cilium</keyword>
<dbReference type="RefSeq" id="WP_011714777.1">
    <property type="nucleotide sequence ID" value="NC_008576.1"/>
</dbReference>
<dbReference type="Proteomes" id="UP000002586">
    <property type="component" value="Chromosome"/>
</dbReference>
<sequence length="272" mass="28682">MSITVNSAMFVAPQSGSQLFKVQEESKSSFAALSSGIKINQASDNPGLMGMISRLTSEVRNINVARQNVNQGVSLSQVAQTGVSIVSDDVQRLRELAVQAANGTLSDADRSNLHQEAAQLQQNIADTIRDTQFNGQSLLDRNSSISIQSGSGAGDQTDLQLRDLSGLNSTGTIDLSSQAGAEAALAQLDADLQELSDFNSSLGSYQNRLEAAADTISQAAINTEAARAQVRDTDIAAEMARQTGSAIRMQSVIAVQAQATQISEHIVARLMG</sequence>
<reference evidence="6 7" key="2">
    <citation type="journal article" date="2012" name="Int. J. Syst. Evol. Microbiol.">
        <title>Magnetococcus marinus gen. nov., sp. nov., a marine, magnetotactic bacterium that represents a novel lineage (Magnetococcaceae fam. nov.; Magnetococcales ord. nov.) at the base of the Alphaproteobacteria.</title>
        <authorList>
            <person name="Bazylinski D.A."/>
            <person name="Williams T.J."/>
            <person name="Lefevre C.T."/>
            <person name="Berg R.J."/>
            <person name="Zhang C.L."/>
            <person name="Bowser S.S."/>
            <person name="Dean A.J."/>
            <person name="Beveridge T.J."/>
        </authorList>
    </citation>
    <scope>NUCLEOTIDE SEQUENCE [LARGE SCALE GENOMIC DNA]</scope>
    <source>
        <strain evidence="7">ATCC BAA-1437 / JCM 17883 / MC-1</strain>
    </source>
</reference>
<evidence type="ECO:0000259" key="4">
    <source>
        <dbReference type="Pfam" id="PF00669"/>
    </source>
</evidence>
<dbReference type="STRING" id="156889.Mmc1_3225"/>
<keyword evidence="3" id="KW-0964">Secreted</keyword>
<name>A0LCM2_MAGMM</name>
<evidence type="ECO:0000259" key="5">
    <source>
        <dbReference type="Pfam" id="PF00700"/>
    </source>
</evidence>
<keyword evidence="6" id="KW-0966">Cell projection</keyword>
<dbReference type="AlphaFoldDB" id="A0LCM2"/>
<feature type="domain" description="Flagellin N-terminal" evidence="4">
    <location>
        <begin position="18"/>
        <end position="142"/>
    </location>
</feature>
<keyword evidence="2 3" id="KW-0975">Bacterial flagellum</keyword>
<gene>
    <name evidence="6" type="ordered locus">Mmc1_3225</name>
</gene>
<dbReference type="GO" id="GO:0005198">
    <property type="term" value="F:structural molecule activity"/>
    <property type="evidence" value="ECO:0007669"/>
    <property type="project" value="UniProtKB-UniRule"/>
</dbReference>